<dbReference type="InterPro" id="IPR057870">
    <property type="entry name" value="HR1_TOCA"/>
</dbReference>
<dbReference type="Pfam" id="PF00018">
    <property type="entry name" value="SH3_1"/>
    <property type="match status" value="1"/>
</dbReference>
<evidence type="ECO:0000256" key="10">
    <source>
        <dbReference type="ARBA" id="ARBA00023054"/>
    </source>
</evidence>
<dbReference type="Proteomes" id="UP000694548">
    <property type="component" value="Chromosome sgr02"/>
</dbReference>
<feature type="domain" description="F-BAR" evidence="20">
    <location>
        <begin position="1"/>
        <end position="258"/>
    </location>
</feature>
<dbReference type="PROSITE" id="PS50002">
    <property type="entry name" value="SH3"/>
    <property type="match status" value="1"/>
</dbReference>
<dbReference type="SUPFAM" id="SSF50044">
    <property type="entry name" value="SH3-domain"/>
    <property type="match status" value="1"/>
</dbReference>
<keyword evidence="6 15" id="KW-0728">SH3 domain</keyword>
<dbReference type="InterPro" id="IPR031160">
    <property type="entry name" value="F_BAR_dom"/>
</dbReference>
<evidence type="ECO:0000256" key="17">
    <source>
        <dbReference type="SAM" id="Coils"/>
    </source>
</evidence>
<dbReference type="GO" id="GO:0005764">
    <property type="term" value="C:lysosome"/>
    <property type="evidence" value="ECO:0007669"/>
    <property type="project" value="UniProtKB-SubCell"/>
</dbReference>
<evidence type="ECO:0000256" key="12">
    <source>
        <dbReference type="ARBA" id="ARBA00023136"/>
    </source>
</evidence>
<evidence type="ECO:0000259" key="21">
    <source>
        <dbReference type="PROSITE" id="PS51860"/>
    </source>
</evidence>
<dbReference type="PANTHER" id="PTHR15735:SF17">
    <property type="entry name" value="CDC42-INTERACTING PROTEIN 4"/>
    <property type="match status" value="1"/>
</dbReference>
<reference evidence="22" key="1">
    <citation type="submission" date="2014-08" db="EMBL/GenBank/DDBJ databases">
        <authorList>
            <person name="Senf B."/>
            <person name="Petzold A."/>
            <person name="Downie B.R."/>
            <person name="Koch P."/>
            <person name="Platzer M."/>
        </authorList>
    </citation>
    <scope>NUCLEOTIDE SEQUENCE [LARGE SCALE GENOMIC DNA]</scope>
    <source>
        <strain evidence="22">GRZ</strain>
    </source>
</reference>
<keyword evidence="13" id="KW-0206">Cytoskeleton</keyword>
<dbReference type="Gene3D" id="1.20.1270.60">
    <property type="entry name" value="Arfaptin homology (AH) domain/BAR domain"/>
    <property type="match status" value="1"/>
</dbReference>
<dbReference type="FunFam" id="1.20.1270.60:FF:000002">
    <property type="entry name" value="Formin-binding protein 1-like isoform 1"/>
    <property type="match status" value="1"/>
</dbReference>
<dbReference type="InterPro" id="IPR027267">
    <property type="entry name" value="AH/BAR_dom_sf"/>
</dbReference>
<evidence type="ECO:0000256" key="15">
    <source>
        <dbReference type="PROSITE-ProRule" id="PRU00192"/>
    </source>
</evidence>
<evidence type="ECO:0000256" key="5">
    <source>
        <dbReference type="ARBA" id="ARBA00009426"/>
    </source>
</evidence>
<sequence>GKWGWDQYDVIDKHTQSGLDLAERYIKFVKERSEIEQTYAKLLRNLTKKYLKRGHKDEQDCKYSNYASFQDILAELNDYAGQRELIAENMIESICNNLSKYLQELKQERKNHLSDARKAQQSLDSSLKHLESKRFAKEWAEAEKTVQQVERLENDPNSTKLDVEKAKHVANARTRAAEECRNDYAAELQKYNKEQNCYYYVEIPQIFNKLQDLDENRIRKMAEGYCKFSDIEKNVLPIISRCLEGITAAGTKIDEKQDSLLFIEQNKSGFERPADVEFEDYTQGIKVSNSDTILNQPKLRPKLRLFRKHKVSNVHSRFHLDLLPVAVLPLGIGRRPPSRLACLSNSHLLLSPQFSTAAEDFSHLPPEQRKKKLQAKIDDISKDLQKEQDQSDALEKMKDVYVKNSQLGDPARLEPQICQTNQKIGHLKGELAKYETWLSEAVGGEESSNNTNNNSQHSLEMTSDPSQNIYTDFDEFDDIEMPVGQCTALYTFEGNNEGTISIMEGELLTVMEKDKGDGWMRVLRASGEEGYIPSSYVKINA</sequence>
<protein>
    <submittedName>
        <fullName evidence="22">Thyroid hormone receptor interactor 10</fullName>
    </submittedName>
</protein>
<accession>A0A8C6KDX2</accession>
<feature type="coiled-coil region" evidence="17">
    <location>
        <begin position="91"/>
        <end position="122"/>
    </location>
</feature>
<dbReference type="Gene3D" id="6.10.140.470">
    <property type="match status" value="1"/>
</dbReference>
<evidence type="ECO:0000256" key="16">
    <source>
        <dbReference type="PROSITE-ProRule" id="PRU01077"/>
    </source>
</evidence>
<evidence type="ECO:0000313" key="23">
    <source>
        <dbReference type="Proteomes" id="UP000694548"/>
    </source>
</evidence>
<dbReference type="GO" id="GO:0005886">
    <property type="term" value="C:plasma membrane"/>
    <property type="evidence" value="ECO:0007669"/>
    <property type="project" value="UniProtKB-SubCell"/>
</dbReference>
<keyword evidence="7" id="KW-1003">Cell membrane</keyword>
<dbReference type="InterPro" id="IPR057871">
    <property type="entry name" value="HR1_CIP4_FNBP1L"/>
</dbReference>
<evidence type="ECO:0000256" key="2">
    <source>
        <dbReference type="ARBA" id="ARBA00004245"/>
    </source>
</evidence>
<dbReference type="SUPFAM" id="SSF103657">
    <property type="entry name" value="BAR/IMD domain-like"/>
    <property type="match status" value="1"/>
</dbReference>
<dbReference type="AlphaFoldDB" id="A0A8C6KDX2"/>
<feature type="region of interest" description="Disordered" evidence="18">
    <location>
        <begin position="442"/>
        <end position="465"/>
    </location>
</feature>
<dbReference type="CDD" id="cd11628">
    <property type="entry name" value="HR1_CIP4_FNBP1L"/>
    <property type="match status" value="1"/>
</dbReference>
<dbReference type="CDD" id="cd07653">
    <property type="entry name" value="F-BAR_CIP4-like"/>
    <property type="match status" value="1"/>
</dbReference>
<evidence type="ECO:0000256" key="8">
    <source>
        <dbReference type="ARBA" id="ARBA00022490"/>
    </source>
</evidence>
<reference evidence="22" key="2">
    <citation type="submission" date="2025-08" db="UniProtKB">
        <authorList>
            <consortium name="Ensembl"/>
        </authorList>
    </citation>
    <scope>IDENTIFICATION</scope>
</reference>
<evidence type="ECO:0000256" key="14">
    <source>
        <dbReference type="ARBA" id="ARBA00023228"/>
    </source>
</evidence>
<evidence type="ECO:0000256" key="13">
    <source>
        <dbReference type="ARBA" id="ARBA00023212"/>
    </source>
</evidence>
<dbReference type="PROSITE" id="PS51860">
    <property type="entry name" value="REM_1"/>
    <property type="match status" value="1"/>
</dbReference>
<dbReference type="GO" id="GO:0005938">
    <property type="term" value="C:cell cortex"/>
    <property type="evidence" value="ECO:0007669"/>
    <property type="project" value="UniProtKB-SubCell"/>
</dbReference>
<keyword evidence="8" id="KW-0963">Cytoplasm</keyword>
<dbReference type="GO" id="GO:0007165">
    <property type="term" value="P:signal transduction"/>
    <property type="evidence" value="ECO:0007669"/>
    <property type="project" value="InterPro"/>
</dbReference>
<evidence type="ECO:0000259" key="20">
    <source>
        <dbReference type="PROSITE" id="PS51741"/>
    </source>
</evidence>
<dbReference type="SMART" id="SM00055">
    <property type="entry name" value="FCH"/>
    <property type="match status" value="1"/>
</dbReference>
<evidence type="ECO:0000256" key="3">
    <source>
        <dbReference type="ARBA" id="ARBA00004371"/>
    </source>
</evidence>
<keyword evidence="11" id="KW-0446">Lipid-binding</keyword>
<dbReference type="GO" id="GO:0005856">
    <property type="term" value="C:cytoskeleton"/>
    <property type="evidence" value="ECO:0007669"/>
    <property type="project" value="UniProtKB-SubCell"/>
</dbReference>
<feature type="domain" description="SH3" evidence="19">
    <location>
        <begin position="481"/>
        <end position="541"/>
    </location>
</feature>
<evidence type="ECO:0000256" key="4">
    <source>
        <dbReference type="ARBA" id="ARBA00004544"/>
    </source>
</evidence>
<keyword evidence="14" id="KW-0458">Lysosome</keyword>
<dbReference type="PROSITE" id="PS51741">
    <property type="entry name" value="F_BAR"/>
    <property type="match status" value="1"/>
</dbReference>
<keyword evidence="23" id="KW-1185">Reference proteome</keyword>
<evidence type="ECO:0000256" key="6">
    <source>
        <dbReference type="ARBA" id="ARBA00022443"/>
    </source>
</evidence>
<dbReference type="InterPro" id="IPR011072">
    <property type="entry name" value="HR1_rho-bd"/>
</dbReference>
<dbReference type="PANTHER" id="PTHR15735">
    <property type="entry name" value="FCH AND DOUBLE SH3 DOMAINS PROTEIN"/>
    <property type="match status" value="1"/>
</dbReference>
<keyword evidence="10 16" id="KW-0175">Coiled coil</keyword>
<dbReference type="SMART" id="SM00326">
    <property type="entry name" value="SH3"/>
    <property type="match status" value="1"/>
</dbReference>
<evidence type="ECO:0000256" key="9">
    <source>
        <dbReference type="ARBA" id="ARBA00022583"/>
    </source>
</evidence>
<evidence type="ECO:0000256" key="18">
    <source>
        <dbReference type="SAM" id="MobiDB-lite"/>
    </source>
</evidence>
<keyword evidence="9" id="KW-0254">Endocytosis</keyword>
<organism evidence="22 23">
    <name type="scientific">Nothobranchius furzeri</name>
    <name type="common">Turquoise killifish</name>
    <dbReference type="NCBI Taxonomy" id="105023"/>
    <lineage>
        <taxon>Eukaryota</taxon>
        <taxon>Metazoa</taxon>
        <taxon>Chordata</taxon>
        <taxon>Craniata</taxon>
        <taxon>Vertebrata</taxon>
        <taxon>Euteleostomi</taxon>
        <taxon>Actinopterygii</taxon>
        <taxon>Neopterygii</taxon>
        <taxon>Teleostei</taxon>
        <taxon>Neoteleostei</taxon>
        <taxon>Acanthomorphata</taxon>
        <taxon>Ovalentaria</taxon>
        <taxon>Atherinomorphae</taxon>
        <taxon>Cyprinodontiformes</taxon>
        <taxon>Nothobranchiidae</taxon>
        <taxon>Nothobranchius</taxon>
    </lineage>
</organism>
<proteinExistence type="inferred from homology"/>
<evidence type="ECO:0000256" key="7">
    <source>
        <dbReference type="ARBA" id="ARBA00022475"/>
    </source>
</evidence>
<feature type="coiled-coil region" evidence="17">
    <location>
        <begin position="370"/>
        <end position="397"/>
    </location>
</feature>
<evidence type="ECO:0000256" key="1">
    <source>
        <dbReference type="ARBA" id="ARBA00004236"/>
    </source>
</evidence>
<keyword evidence="12" id="KW-0472">Membrane</keyword>
<comment type="subcellular location">
    <subcellularLocation>
        <location evidence="1">Cell membrane</location>
    </subcellularLocation>
    <subcellularLocation>
        <location evidence="4">Cytoplasm</location>
        <location evidence="4">Cell cortex</location>
    </subcellularLocation>
    <subcellularLocation>
        <location evidence="2">Cytoplasm</location>
        <location evidence="2">Cytoskeleton</location>
    </subcellularLocation>
    <subcellularLocation>
        <location evidence="3">Lysosome</location>
    </subcellularLocation>
</comment>
<name>A0A8C6KDX2_NOTFU</name>
<dbReference type="Pfam" id="PF00611">
    <property type="entry name" value="FCH"/>
    <property type="match status" value="1"/>
</dbReference>
<evidence type="ECO:0000259" key="19">
    <source>
        <dbReference type="PROSITE" id="PS50002"/>
    </source>
</evidence>
<evidence type="ECO:0000313" key="22">
    <source>
        <dbReference type="Ensembl" id="ENSNFUP00015002361.1"/>
    </source>
</evidence>
<feature type="compositionally biased region" description="Polar residues" evidence="18">
    <location>
        <begin position="456"/>
        <end position="465"/>
    </location>
</feature>
<feature type="domain" description="REM-1" evidence="21">
    <location>
        <begin position="363"/>
        <end position="440"/>
    </location>
</feature>
<evidence type="ECO:0000256" key="11">
    <source>
        <dbReference type="ARBA" id="ARBA00023121"/>
    </source>
</evidence>
<dbReference type="Gene3D" id="2.30.30.40">
    <property type="entry name" value="SH3 Domains"/>
    <property type="match status" value="1"/>
</dbReference>
<dbReference type="Pfam" id="PF25610">
    <property type="entry name" value="HR1_TOCA"/>
    <property type="match status" value="1"/>
</dbReference>
<dbReference type="InterPro" id="IPR036028">
    <property type="entry name" value="SH3-like_dom_sf"/>
</dbReference>
<dbReference type="GeneTree" id="ENSGT00950000183047"/>
<dbReference type="InterPro" id="IPR001060">
    <property type="entry name" value="FCH_dom"/>
</dbReference>
<reference evidence="22" key="3">
    <citation type="submission" date="2025-09" db="UniProtKB">
        <authorList>
            <consortium name="Ensembl"/>
        </authorList>
    </citation>
    <scope>IDENTIFICATION</scope>
</reference>
<gene>
    <name evidence="22" type="primary">TRIP10</name>
    <name evidence="22" type="synonym">LOC107389882</name>
</gene>
<dbReference type="GO" id="GO:0008289">
    <property type="term" value="F:lipid binding"/>
    <property type="evidence" value="ECO:0007669"/>
    <property type="project" value="UniProtKB-KW"/>
</dbReference>
<dbReference type="GO" id="GO:0006897">
    <property type="term" value="P:endocytosis"/>
    <property type="evidence" value="ECO:0007669"/>
    <property type="project" value="UniProtKB-KW"/>
</dbReference>
<dbReference type="InterPro" id="IPR001452">
    <property type="entry name" value="SH3_domain"/>
</dbReference>
<comment type="similarity">
    <text evidence="5">Belongs to the FNBP1 family.</text>
</comment>
<dbReference type="Ensembl" id="ENSNFUT00015002525.1">
    <property type="protein sequence ID" value="ENSNFUP00015002361.1"/>
    <property type="gene ID" value="ENSNFUG00015001050.1"/>
</dbReference>
<dbReference type="CDD" id="cd11911">
    <property type="entry name" value="SH3_CIP4-like"/>
    <property type="match status" value="1"/>
</dbReference>